<organism evidence="2 3">
    <name type="scientific">Harenicola maris</name>
    <dbReference type="NCBI Taxonomy" id="2841044"/>
    <lineage>
        <taxon>Bacteria</taxon>
        <taxon>Pseudomonadati</taxon>
        <taxon>Pseudomonadota</taxon>
        <taxon>Alphaproteobacteria</taxon>
        <taxon>Rhodobacterales</taxon>
        <taxon>Paracoccaceae</taxon>
        <taxon>Harenicola</taxon>
    </lineage>
</organism>
<dbReference type="PROSITE" id="PS51257">
    <property type="entry name" value="PROKAR_LIPOPROTEIN"/>
    <property type="match status" value="1"/>
</dbReference>
<keyword evidence="1" id="KW-0732">Signal</keyword>
<accession>A0AAP2CT28</accession>
<evidence type="ECO:0000313" key="2">
    <source>
        <dbReference type="EMBL" id="MBT0957108.1"/>
    </source>
</evidence>
<evidence type="ECO:0000313" key="3">
    <source>
        <dbReference type="Proteomes" id="UP001315686"/>
    </source>
</evidence>
<comment type="caution">
    <text evidence="2">The sequence shown here is derived from an EMBL/GenBank/DDBJ whole genome shotgun (WGS) entry which is preliminary data.</text>
</comment>
<dbReference type="RefSeq" id="WP_327793284.1">
    <property type="nucleotide sequence ID" value="NZ_JADQAZ010000001.1"/>
</dbReference>
<evidence type="ECO:0000256" key="1">
    <source>
        <dbReference type="SAM" id="SignalP"/>
    </source>
</evidence>
<name>A0AAP2CT28_9RHOB</name>
<proteinExistence type="predicted"/>
<feature type="signal peptide" evidence="1">
    <location>
        <begin position="1"/>
        <end position="23"/>
    </location>
</feature>
<protein>
    <recommendedName>
        <fullName evidence="4">Lipoprotein</fullName>
    </recommendedName>
</protein>
<dbReference type="AlphaFoldDB" id="A0AAP2CT28"/>
<sequence>MKPTMIALVGLVCAGLLTGCARNAPVAKASHTIDPDINWGMRVYR</sequence>
<evidence type="ECO:0008006" key="4">
    <source>
        <dbReference type="Google" id="ProtNLM"/>
    </source>
</evidence>
<dbReference type="Proteomes" id="UP001315686">
    <property type="component" value="Unassembled WGS sequence"/>
</dbReference>
<keyword evidence="3" id="KW-1185">Reference proteome</keyword>
<reference evidence="2 3" key="1">
    <citation type="journal article" date="2021" name="Arch. Microbiol.">
        <title>Harenicola maris gen. nov., sp. nov. isolated from the Sea of Japan shallow sediments.</title>
        <authorList>
            <person name="Romanenko L.A."/>
            <person name="Kurilenko V.V."/>
            <person name="Chernysheva N.Y."/>
            <person name="Tekutyeva L.A."/>
            <person name="Velansky P.V."/>
            <person name="Svetashev V.I."/>
            <person name="Isaeva M.P."/>
        </authorList>
    </citation>
    <scope>NUCLEOTIDE SEQUENCE [LARGE SCALE GENOMIC DNA]</scope>
    <source>
        <strain evidence="2 3">KMM 3653</strain>
    </source>
</reference>
<dbReference type="EMBL" id="JADQAZ010000001">
    <property type="protein sequence ID" value="MBT0957108.1"/>
    <property type="molecule type" value="Genomic_DNA"/>
</dbReference>
<feature type="chain" id="PRO_5042985959" description="Lipoprotein" evidence="1">
    <location>
        <begin position="24"/>
        <end position="45"/>
    </location>
</feature>
<gene>
    <name evidence="2" type="ORF">IV417_06905</name>
</gene>